<dbReference type="SMART" id="SM00388">
    <property type="entry name" value="HisKA"/>
    <property type="match status" value="1"/>
</dbReference>
<evidence type="ECO:0000313" key="14">
    <source>
        <dbReference type="Proteomes" id="UP000190626"/>
    </source>
</evidence>
<dbReference type="Gene3D" id="3.40.50.2300">
    <property type="match status" value="1"/>
</dbReference>
<dbReference type="InterPro" id="IPR001789">
    <property type="entry name" value="Sig_transdc_resp-reg_receiver"/>
</dbReference>
<dbReference type="InterPro" id="IPR003661">
    <property type="entry name" value="HisK_dim/P_dom"/>
</dbReference>
<comment type="caution">
    <text evidence="13">The sequence shown here is derived from an EMBL/GenBank/DDBJ whole genome shotgun (WGS) entry which is preliminary data.</text>
</comment>
<keyword evidence="10" id="KW-0472">Membrane</keyword>
<keyword evidence="4" id="KW-0808">Transferase</keyword>
<feature type="domain" description="Response regulatory" evidence="12">
    <location>
        <begin position="708"/>
        <end position="824"/>
    </location>
</feature>
<proteinExistence type="predicted"/>
<evidence type="ECO:0000259" key="12">
    <source>
        <dbReference type="PROSITE" id="PS50110"/>
    </source>
</evidence>
<dbReference type="InterPro" id="IPR011623">
    <property type="entry name" value="7TMR_DISM_rcpt_extracell_dom1"/>
</dbReference>
<dbReference type="STRING" id="1469647.BC351_39975"/>
<evidence type="ECO:0000256" key="6">
    <source>
        <dbReference type="ARBA" id="ARBA00022777"/>
    </source>
</evidence>
<feature type="modified residue" description="4-aspartylphosphate" evidence="9">
    <location>
        <position position="757"/>
    </location>
</feature>
<dbReference type="Gene3D" id="2.60.120.260">
    <property type="entry name" value="Galactose-binding domain-like"/>
    <property type="match status" value="1"/>
</dbReference>
<evidence type="ECO:0000256" key="3">
    <source>
        <dbReference type="ARBA" id="ARBA00022553"/>
    </source>
</evidence>
<reference evidence="14" key="1">
    <citation type="submission" date="2016-07" db="EMBL/GenBank/DDBJ databases">
        <authorList>
            <person name="Florea S."/>
            <person name="Webb J.S."/>
            <person name="Jaromczyk J."/>
            <person name="Schardl C.L."/>
        </authorList>
    </citation>
    <scope>NUCLEOTIDE SEQUENCE [LARGE SCALE GENOMIC DNA]</scope>
    <source>
        <strain evidence="14">CY1</strain>
    </source>
</reference>
<keyword evidence="8" id="KW-0902">Two-component regulatory system</keyword>
<dbReference type="SMART" id="SM00387">
    <property type="entry name" value="HATPase_c"/>
    <property type="match status" value="2"/>
</dbReference>
<evidence type="ECO:0000256" key="10">
    <source>
        <dbReference type="SAM" id="Phobius"/>
    </source>
</evidence>
<evidence type="ECO:0000256" key="2">
    <source>
        <dbReference type="ARBA" id="ARBA00012438"/>
    </source>
</evidence>
<evidence type="ECO:0000259" key="11">
    <source>
        <dbReference type="PROSITE" id="PS50109"/>
    </source>
</evidence>
<dbReference type="Pfam" id="PF02518">
    <property type="entry name" value="HATPase_c"/>
    <property type="match status" value="2"/>
</dbReference>
<keyword evidence="5" id="KW-0547">Nucleotide-binding</keyword>
<dbReference type="Pfam" id="PF00072">
    <property type="entry name" value="Response_reg"/>
    <property type="match status" value="1"/>
</dbReference>
<dbReference type="PANTHER" id="PTHR43047:SF72">
    <property type="entry name" value="OSMOSENSING HISTIDINE PROTEIN KINASE SLN1"/>
    <property type="match status" value="1"/>
</dbReference>
<dbReference type="InterPro" id="IPR004358">
    <property type="entry name" value="Sig_transdc_His_kin-like_C"/>
</dbReference>
<dbReference type="SMART" id="SM00448">
    <property type="entry name" value="REC"/>
    <property type="match status" value="1"/>
</dbReference>
<dbReference type="PROSITE" id="PS50109">
    <property type="entry name" value="HIS_KIN"/>
    <property type="match status" value="2"/>
</dbReference>
<dbReference type="InterPro" id="IPR036890">
    <property type="entry name" value="HATPase_C_sf"/>
</dbReference>
<keyword evidence="14" id="KW-1185">Reference proteome</keyword>
<keyword evidence="7" id="KW-0067">ATP-binding</keyword>
<dbReference type="CDD" id="cd17574">
    <property type="entry name" value="REC_OmpR"/>
    <property type="match status" value="1"/>
</dbReference>
<dbReference type="Gene3D" id="3.30.565.10">
    <property type="entry name" value="Histidine kinase-like ATPase, C-terminal domain"/>
    <property type="match status" value="2"/>
</dbReference>
<feature type="transmembrane region" description="Helical" evidence="10">
    <location>
        <begin position="243"/>
        <end position="262"/>
    </location>
</feature>
<dbReference type="GO" id="GO:0009927">
    <property type="term" value="F:histidine phosphotransfer kinase activity"/>
    <property type="evidence" value="ECO:0007669"/>
    <property type="project" value="TreeGrafter"/>
</dbReference>
<comment type="catalytic activity">
    <reaction evidence="1">
        <text>ATP + protein L-histidine = ADP + protein N-phospho-L-histidine.</text>
        <dbReference type="EC" id="2.7.13.3"/>
    </reaction>
</comment>
<keyword evidence="10" id="KW-0812">Transmembrane</keyword>
<feature type="transmembrane region" description="Helical" evidence="10">
    <location>
        <begin position="307"/>
        <end position="325"/>
    </location>
</feature>
<dbReference type="SUPFAM" id="SSF55874">
    <property type="entry name" value="ATPase domain of HSP90 chaperone/DNA topoisomerase II/histidine kinase"/>
    <property type="match status" value="2"/>
</dbReference>
<keyword evidence="3 9" id="KW-0597">Phosphoprotein</keyword>
<feature type="transmembrane region" description="Helical" evidence="10">
    <location>
        <begin position="12"/>
        <end position="30"/>
    </location>
</feature>
<dbReference type="PRINTS" id="PR00344">
    <property type="entry name" value="BCTRLSENSOR"/>
</dbReference>
<dbReference type="EC" id="2.7.13.3" evidence="2"/>
<dbReference type="InterPro" id="IPR036097">
    <property type="entry name" value="HisK_dim/P_sf"/>
</dbReference>
<sequence>MIRIKNKTVLKYATMFILFLSILLGLRWLWSGIFPTHEHPAAVQGVLDLRGWDFAQSHSITLNGEWEFYPEVFITHKDKGLQSLDKRYIQVPGDWRSALPSGSKSSFGYGTYRLRILVDPMPLQSFEFWIQEIQASSAVEFNGQIAGVGQPAEQANTYKPNRISYAPRYQATGVGEIELLVRAANFEHPFNGGIVRAIRFGSEAAIETERSSSISFQVVTFVVLMLHGLYSIILYFFNRQKSLLVFFMLLLSSGLTIVSDHDSLLLTWMPFISYAWALKIKVLSYLSFSFFFLIMIGIFAKIRTNTGLFRTYAGAFALYWGFVAAMPPLLIYYSIGANIFTLISWFPWAWIVYLVGKMIARNQPGAIFLVLAATSILSSSVWGAFNNSSEVTSVYYPVDVLAAIICFSAYWFKQYFRNSEENVKLNEQLRMEDKRKDDFLANTSHELRNPLHGMLNIAQTVLDSEKHSLSDKNVKNLELMITVGRRMSFLLNDLLDMTRLKEGNVYLHKTSIQIQAVASGVFDMLRFMTDGKPVRFVNAIPDTFPRMMADENRLIQILFNLVHNAIKFTNEGTITIQAAVKGGKAYISVVDTGVGMDAETMQTIFKPYEQGDSDMTAAPGGGIGLGLSICKQLVELHGEALEVSSTPGEGAIFTFALALSDSSAQPRTEMDAASALLPTYMETGAAGSNDQYVADTNARSSGATDRPAILAVDDDPINLKILVDILNPKYFDIVAVTGGKDALSLLKTREWDLVIADVMMPHMSGYELTRTIRERYSSSELPILLLTARNKSEDIAAGFLAGANDYVVKPADTMELTARVRALTDVQRSVRERLRMEAAWLQAQIQPHFLFNALNAIAALSDINLNRMRLLLDEFSKYLRASFNFQNSERLVTLDQELALVRSYLYIEKERFDGNLDIVWEIDASMKLMIPPLSIEPLVENAVRHGITSRSSGGKILIQITEYEEHAEVIIADNGVGMDERKRQQIFERSSDSRQGVGLFNVDRRLKQIYGNGLQIHSFPDQGTTVSFVVAK</sequence>
<dbReference type="RefSeq" id="WP_079420593.1">
    <property type="nucleotide sequence ID" value="NZ_MBTG01000059.1"/>
</dbReference>
<evidence type="ECO:0000256" key="5">
    <source>
        <dbReference type="ARBA" id="ARBA00022741"/>
    </source>
</evidence>
<dbReference type="CDD" id="cd00082">
    <property type="entry name" value="HisKA"/>
    <property type="match status" value="1"/>
</dbReference>
<name>A0A1V4H888_9BACL</name>
<dbReference type="SUPFAM" id="SSF47384">
    <property type="entry name" value="Homodimeric domain of signal transducing histidine kinase"/>
    <property type="match status" value="1"/>
</dbReference>
<dbReference type="GO" id="GO:0005524">
    <property type="term" value="F:ATP binding"/>
    <property type="evidence" value="ECO:0007669"/>
    <property type="project" value="UniProtKB-KW"/>
</dbReference>
<dbReference type="SUPFAM" id="SSF52172">
    <property type="entry name" value="CheY-like"/>
    <property type="match status" value="1"/>
</dbReference>
<feature type="domain" description="Histidine kinase" evidence="11">
    <location>
        <begin position="442"/>
        <end position="661"/>
    </location>
</feature>
<evidence type="ECO:0000256" key="4">
    <source>
        <dbReference type="ARBA" id="ARBA00022679"/>
    </source>
</evidence>
<organism evidence="13 14">
    <name type="scientific">Paenibacillus ferrarius</name>
    <dbReference type="NCBI Taxonomy" id="1469647"/>
    <lineage>
        <taxon>Bacteria</taxon>
        <taxon>Bacillati</taxon>
        <taxon>Bacillota</taxon>
        <taxon>Bacilli</taxon>
        <taxon>Bacillales</taxon>
        <taxon>Paenibacillaceae</taxon>
        <taxon>Paenibacillus</taxon>
    </lineage>
</organism>
<dbReference type="PROSITE" id="PS50110">
    <property type="entry name" value="RESPONSE_REGULATORY"/>
    <property type="match status" value="1"/>
</dbReference>
<dbReference type="SUPFAM" id="SSF49785">
    <property type="entry name" value="Galactose-binding domain-like"/>
    <property type="match status" value="1"/>
</dbReference>
<dbReference type="InterPro" id="IPR005467">
    <property type="entry name" value="His_kinase_dom"/>
</dbReference>
<evidence type="ECO:0000256" key="7">
    <source>
        <dbReference type="ARBA" id="ARBA00022840"/>
    </source>
</evidence>
<dbReference type="AlphaFoldDB" id="A0A1V4H888"/>
<feature type="transmembrane region" description="Helical" evidence="10">
    <location>
        <begin position="331"/>
        <end position="353"/>
    </location>
</feature>
<protein>
    <recommendedName>
        <fullName evidence="2">histidine kinase</fullName>
        <ecNumber evidence="2">2.7.13.3</ecNumber>
    </recommendedName>
</protein>
<evidence type="ECO:0000313" key="13">
    <source>
        <dbReference type="EMBL" id="OPH47411.1"/>
    </source>
</evidence>
<dbReference type="Pfam" id="PF00512">
    <property type="entry name" value="HisKA"/>
    <property type="match status" value="1"/>
</dbReference>
<feature type="domain" description="Histidine kinase" evidence="11">
    <location>
        <begin position="938"/>
        <end position="1032"/>
    </location>
</feature>
<dbReference type="GO" id="GO:0005886">
    <property type="term" value="C:plasma membrane"/>
    <property type="evidence" value="ECO:0007669"/>
    <property type="project" value="TreeGrafter"/>
</dbReference>
<accession>A0A1V4H888</accession>
<dbReference type="Pfam" id="PF06580">
    <property type="entry name" value="His_kinase"/>
    <property type="match status" value="1"/>
</dbReference>
<feature type="transmembrane region" description="Helical" evidence="10">
    <location>
        <begin position="214"/>
        <end position="236"/>
    </location>
</feature>
<feature type="transmembrane region" description="Helical" evidence="10">
    <location>
        <begin position="365"/>
        <end position="382"/>
    </location>
</feature>
<evidence type="ECO:0000256" key="9">
    <source>
        <dbReference type="PROSITE-ProRule" id="PRU00169"/>
    </source>
</evidence>
<keyword evidence="10" id="KW-1133">Transmembrane helix</keyword>
<dbReference type="OrthoDB" id="9809348at2"/>
<evidence type="ECO:0000256" key="8">
    <source>
        <dbReference type="ARBA" id="ARBA00023012"/>
    </source>
</evidence>
<dbReference type="EMBL" id="MBTG01000059">
    <property type="protein sequence ID" value="OPH47411.1"/>
    <property type="molecule type" value="Genomic_DNA"/>
</dbReference>
<dbReference type="InterPro" id="IPR008979">
    <property type="entry name" value="Galactose-bd-like_sf"/>
</dbReference>
<feature type="transmembrane region" description="Helical" evidence="10">
    <location>
        <begin position="282"/>
        <end position="300"/>
    </location>
</feature>
<dbReference type="InterPro" id="IPR010559">
    <property type="entry name" value="Sig_transdc_His_kin_internal"/>
</dbReference>
<dbReference type="PANTHER" id="PTHR43047">
    <property type="entry name" value="TWO-COMPONENT HISTIDINE PROTEIN KINASE"/>
    <property type="match status" value="1"/>
</dbReference>
<dbReference type="InterPro" id="IPR011006">
    <property type="entry name" value="CheY-like_superfamily"/>
</dbReference>
<evidence type="ECO:0000256" key="1">
    <source>
        <dbReference type="ARBA" id="ARBA00000085"/>
    </source>
</evidence>
<dbReference type="GO" id="GO:0000155">
    <property type="term" value="F:phosphorelay sensor kinase activity"/>
    <property type="evidence" value="ECO:0007669"/>
    <property type="project" value="InterPro"/>
</dbReference>
<gene>
    <name evidence="13" type="ORF">BC351_39975</name>
</gene>
<dbReference type="InterPro" id="IPR003594">
    <property type="entry name" value="HATPase_dom"/>
</dbReference>
<dbReference type="Gene3D" id="1.10.287.130">
    <property type="match status" value="1"/>
</dbReference>
<dbReference type="Proteomes" id="UP000190626">
    <property type="component" value="Unassembled WGS sequence"/>
</dbReference>
<dbReference type="Pfam" id="PF07695">
    <property type="entry name" value="7TMR-DISM_7TM"/>
    <property type="match status" value="1"/>
</dbReference>
<keyword evidence="6 13" id="KW-0418">Kinase</keyword>